<evidence type="ECO:0000313" key="1">
    <source>
        <dbReference type="Proteomes" id="UP000887579"/>
    </source>
</evidence>
<name>A0AC34FAZ9_9BILA</name>
<proteinExistence type="predicted"/>
<reference evidence="2" key="1">
    <citation type="submission" date="2022-11" db="UniProtKB">
        <authorList>
            <consortium name="WormBaseParasite"/>
        </authorList>
    </citation>
    <scope>IDENTIFICATION</scope>
</reference>
<accession>A0AC34FAZ9</accession>
<dbReference type="Proteomes" id="UP000887579">
    <property type="component" value="Unplaced"/>
</dbReference>
<dbReference type="WBParaSite" id="ES5_v2.g14271.t1">
    <property type="protein sequence ID" value="ES5_v2.g14271.t1"/>
    <property type="gene ID" value="ES5_v2.g14271"/>
</dbReference>
<sequence length="249" mass="28858">MLYAEAAALEREVDNVMTSSKEKLVILNYNDQTVLNKEDAGTYAHAKGLIIFLVPENGRIEDGQGFFLQHSCPKLEFGKPFPQNCLKEGQHFLCININIHGLNSLAEYLFISKPHFTTNEIPLMFRENNRFLKNIHEKIFDNGKHHKQINFLSRGGKYITIFTKSVRAMDRQLWDDIIMRRTTFSIVSHYGRGKLKSTNDFVVVDKLKVLRQTWKMGNEHSKYALSNLARLCFSDVNYFASYLILLFVK</sequence>
<organism evidence="1 2">
    <name type="scientific">Panagrolaimus sp. ES5</name>
    <dbReference type="NCBI Taxonomy" id="591445"/>
    <lineage>
        <taxon>Eukaryota</taxon>
        <taxon>Metazoa</taxon>
        <taxon>Ecdysozoa</taxon>
        <taxon>Nematoda</taxon>
        <taxon>Chromadorea</taxon>
        <taxon>Rhabditida</taxon>
        <taxon>Tylenchina</taxon>
        <taxon>Panagrolaimomorpha</taxon>
        <taxon>Panagrolaimoidea</taxon>
        <taxon>Panagrolaimidae</taxon>
        <taxon>Panagrolaimus</taxon>
    </lineage>
</organism>
<evidence type="ECO:0000313" key="2">
    <source>
        <dbReference type="WBParaSite" id="ES5_v2.g14271.t1"/>
    </source>
</evidence>
<protein>
    <submittedName>
        <fullName evidence="2">Uncharacterized protein</fullName>
    </submittedName>
</protein>